<dbReference type="EMBL" id="CYZE01000021">
    <property type="protein sequence ID" value="CUP20722.1"/>
    <property type="molecule type" value="Genomic_DNA"/>
</dbReference>
<dbReference type="RefSeq" id="WP_055659735.1">
    <property type="nucleotide sequence ID" value="NZ_CABIXC010000021.1"/>
</dbReference>
<dbReference type="InterPro" id="IPR029055">
    <property type="entry name" value="Ntn_hydrolases_N"/>
</dbReference>
<accession>A0A174L8X6</accession>
<dbReference type="Proteomes" id="UP000095651">
    <property type="component" value="Unassembled WGS sequence"/>
</dbReference>
<dbReference type="InterPro" id="IPR047794">
    <property type="entry name" value="C45_proenzyme-like"/>
</dbReference>
<proteinExistence type="predicted"/>
<evidence type="ECO:0000259" key="1">
    <source>
        <dbReference type="Pfam" id="PF03417"/>
    </source>
</evidence>
<evidence type="ECO:0000313" key="4">
    <source>
        <dbReference type="Proteomes" id="UP000095651"/>
    </source>
</evidence>
<dbReference type="PANTHER" id="PTHR34180:SF1">
    <property type="entry name" value="BETA-ALANYL-DOPAMINE_CARCININE HYDROLASE"/>
    <property type="match status" value="1"/>
</dbReference>
<dbReference type="SUPFAM" id="SSF56235">
    <property type="entry name" value="N-terminal nucleophile aminohydrolases (Ntn hydrolases)"/>
    <property type="match status" value="1"/>
</dbReference>
<protein>
    <submittedName>
        <fullName evidence="3">Acyl-CoA--6-aminopenicillanic acid acyl-transferase</fullName>
    </submittedName>
    <submittedName>
        <fullName evidence="2">Choloylglycine hydrolase</fullName>
    </submittedName>
</protein>
<dbReference type="InterPro" id="IPR047801">
    <property type="entry name" value="Peptidase_C45"/>
</dbReference>
<evidence type="ECO:0000313" key="3">
    <source>
        <dbReference type="EMBL" id="RGM06895.1"/>
    </source>
</evidence>
<sequence length="374" mass="41588">MKSITTRTLELKGSSYEIGQALGRMAASIPSMKNYYTSGYENFGEAEARQAETLFARWCPGLNEELSGFAGELNVPLESVVYYAMTYLKPNCSHLALLPSKSSNGHPLIARNYEFNDELEDFQLIKTSVEGKYTHMGTSVLSFGREDGFNDQGLAVTMSSCGFPVGADKCMRRPALEGLQYWAVIRSLLENCRDTREALLFLKDMPIAYNLNLILLDRSGNGALVETLDGRMAVRPLDETSPLPYTHATNHAVIQELASLEPEAMIHSLKRYDYIKSIADSVETLTVSQLKSMLLAPYPNGLCCRFYQDFFGTTKSMILDPMDGIIELCWGGRAENGWHTYRLSDPLPTSEEVISISGEPAAPDMFRFAPNPFA</sequence>
<dbReference type="AlphaFoldDB" id="A0A174L8X6"/>
<dbReference type="NCBIfam" id="NF040521">
    <property type="entry name" value="C45_proenzyme"/>
    <property type="match status" value="1"/>
</dbReference>
<dbReference type="InterPro" id="IPR005079">
    <property type="entry name" value="Peptidase_C45_hydrolase"/>
</dbReference>
<dbReference type="GO" id="GO:0016787">
    <property type="term" value="F:hydrolase activity"/>
    <property type="evidence" value="ECO:0007669"/>
    <property type="project" value="UniProtKB-KW"/>
</dbReference>
<feature type="domain" description="Peptidase C45 hydrolase" evidence="1">
    <location>
        <begin position="103"/>
        <end position="334"/>
    </location>
</feature>
<name>A0A174L8X6_9FIRM</name>
<dbReference type="EMBL" id="QSSQ01000004">
    <property type="protein sequence ID" value="RGM06895.1"/>
    <property type="molecule type" value="Genomic_DNA"/>
</dbReference>
<organism evidence="2 4">
    <name type="scientific">Hungatella hathewayi</name>
    <dbReference type="NCBI Taxonomy" id="154046"/>
    <lineage>
        <taxon>Bacteria</taxon>
        <taxon>Bacillati</taxon>
        <taxon>Bacillota</taxon>
        <taxon>Clostridia</taxon>
        <taxon>Lachnospirales</taxon>
        <taxon>Lachnospiraceae</taxon>
        <taxon>Hungatella</taxon>
    </lineage>
</organism>
<evidence type="ECO:0000313" key="2">
    <source>
        <dbReference type="EMBL" id="CUP20722.1"/>
    </source>
</evidence>
<gene>
    <name evidence="3" type="ORF">DXC39_07435</name>
    <name evidence="2" type="ORF">ERS852407_05289</name>
</gene>
<dbReference type="PANTHER" id="PTHR34180">
    <property type="entry name" value="PEPTIDASE C45"/>
    <property type="match status" value="1"/>
</dbReference>
<keyword evidence="3" id="KW-0808">Transferase</keyword>
<dbReference type="Gene3D" id="3.60.60.10">
    <property type="entry name" value="Penicillin V Acylase, Chain A"/>
    <property type="match status" value="1"/>
</dbReference>
<evidence type="ECO:0000313" key="5">
    <source>
        <dbReference type="Proteomes" id="UP000261257"/>
    </source>
</evidence>
<dbReference type="Proteomes" id="UP000261257">
    <property type="component" value="Unassembled WGS sequence"/>
</dbReference>
<dbReference type="Pfam" id="PF03417">
    <property type="entry name" value="AAT"/>
    <property type="match status" value="1"/>
</dbReference>
<dbReference type="GO" id="GO:0016740">
    <property type="term" value="F:transferase activity"/>
    <property type="evidence" value="ECO:0007669"/>
    <property type="project" value="UniProtKB-KW"/>
</dbReference>
<reference evidence="2 4" key="1">
    <citation type="submission" date="2015-09" db="EMBL/GenBank/DDBJ databases">
        <authorList>
            <consortium name="Pathogen Informatics"/>
        </authorList>
    </citation>
    <scope>NUCLEOTIDE SEQUENCE [LARGE SCALE GENOMIC DNA]</scope>
    <source>
        <strain evidence="2 4">2789STDY5608850</strain>
    </source>
</reference>
<reference evidence="3 5" key="2">
    <citation type="submission" date="2018-08" db="EMBL/GenBank/DDBJ databases">
        <title>A genome reference for cultivated species of the human gut microbiota.</title>
        <authorList>
            <person name="Zou Y."/>
            <person name="Xue W."/>
            <person name="Luo G."/>
        </authorList>
    </citation>
    <scope>NUCLEOTIDE SEQUENCE [LARGE SCALE GENOMIC DNA]</scope>
    <source>
        <strain evidence="3 5">TF05-11AC</strain>
    </source>
</reference>
<keyword evidence="2" id="KW-0378">Hydrolase</keyword>